<sequence length="53" mass="6016">MLLPHDSCVISDHPKIQIKNSTFCMTAYPNLTMVNFTSQANKTFVSGSEEYFK</sequence>
<evidence type="ECO:0000313" key="1">
    <source>
        <dbReference type="EMBL" id="KAK2100648.1"/>
    </source>
</evidence>
<dbReference type="EMBL" id="JASSZA010000010">
    <property type="protein sequence ID" value="KAK2100648.1"/>
    <property type="molecule type" value="Genomic_DNA"/>
</dbReference>
<keyword evidence="2" id="KW-1185">Reference proteome</keyword>
<dbReference type="Proteomes" id="UP001266305">
    <property type="component" value="Unassembled WGS sequence"/>
</dbReference>
<evidence type="ECO:0000313" key="2">
    <source>
        <dbReference type="Proteomes" id="UP001266305"/>
    </source>
</evidence>
<comment type="caution">
    <text evidence="1">The sequence shown here is derived from an EMBL/GenBank/DDBJ whole genome shotgun (WGS) entry which is preliminary data.</text>
</comment>
<gene>
    <name evidence="1" type="primary">SLC6A5_1</name>
    <name evidence="1" type="ORF">P7K49_021996</name>
</gene>
<proteinExistence type="predicted"/>
<accession>A0ABQ9UU85</accession>
<name>A0ABQ9UU85_SAGOE</name>
<organism evidence="1 2">
    <name type="scientific">Saguinus oedipus</name>
    <name type="common">Cotton-top tamarin</name>
    <name type="synonym">Oedipomidas oedipus</name>
    <dbReference type="NCBI Taxonomy" id="9490"/>
    <lineage>
        <taxon>Eukaryota</taxon>
        <taxon>Metazoa</taxon>
        <taxon>Chordata</taxon>
        <taxon>Craniata</taxon>
        <taxon>Vertebrata</taxon>
        <taxon>Euteleostomi</taxon>
        <taxon>Mammalia</taxon>
        <taxon>Eutheria</taxon>
        <taxon>Euarchontoglires</taxon>
        <taxon>Primates</taxon>
        <taxon>Haplorrhini</taxon>
        <taxon>Platyrrhini</taxon>
        <taxon>Cebidae</taxon>
        <taxon>Callitrichinae</taxon>
        <taxon>Saguinus</taxon>
    </lineage>
</organism>
<reference evidence="1 2" key="1">
    <citation type="submission" date="2023-05" db="EMBL/GenBank/DDBJ databases">
        <title>B98-5 Cell Line De Novo Hybrid Assembly: An Optical Mapping Approach.</title>
        <authorList>
            <person name="Kananen K."/>
            <person name="Auerbach J.A."/>
            <person name="Kautto E."/>
            <person name="Blachly J.S."/>
        </authorList>
    </citation>
    <scope>NUCLEOTIDE SEQUENCE [LARGE SCALE GENOMIC DNA]</scope>
    <source>
        <strain evidence="1">B95-8</strain>
        <tissue evidence="1">Cell line</tissue>
    </source>
</reference>
<protein>
    <submittedName>
        <fullName evidence="1">Sodium- and chloride-dependent glycine transporter 2</fullName>
    </submittedName>
</protein>